<feature type="repeat" description="ANK" evidence="3">
    <location>
        <begin position="799"/>
        <end position="831"/>
    </location>
</feature>
<dbReference type="InterPro" id="IPR054471">
    <property type="entry name" value="GPIID_WHD"/>
</dbReference>
<dbReference type="InterPro" id="IPR027417">
    <property type="entry name" value="P-loop_NTPase"/>
</dbReference>
<feature type="repeat" description="ANK" evidence="3">
    <location>
        <begin position="1113"/>
        <end position="1145"/>
    </location>
</feature>
<dbReference type="AlphaFoldDB" id="A0A8H5N0C0"/>
<accession>A0A8H5N0C0</accession>
<sequence length="1181" mass="129639">MSTQGLEIDEKKKMQQIHNVVVSNGGVAVLGSNRNVTIGKSDVQLNSKVNKCRETLFVTHPDIDRETLASSKGQRTPGTCEWVCDNPAYQAWFAKESPLLWISGGPGKGKTVLSLFLTEHIKFFCEESGNRLLHFFCRFQHEQYNSPTKLLRSLAYQLLEFSVDGPQISEAFKYLETTERAQQALASLECLWKIFEILLSQPHLPTVYCIIDGIDECHSCDILMRKFQNLCKSRSEGPLALAIIGRDVDVLGRSSYHLAASSQANVSGSQLSEPFRGIRLDPDNEESVNSDIAKFTCSRLEPLTIIDGFNDIRMDVEKTLIKKADGTFLWISFVIHELCNKRTCLQVQEIIRDLPEDLHPIFGRMLHQVDPKYRQSTISILTWVAMTERPLTIAELASAIESDVKDMAERLTICHPFLKLHDDKVLFVHQSAKEYLLRRLHDQDPLLEAFRIIPDRCHATIAKKCLQVLESNLTVHRGHSFGISQAPLFDYATNWWQIHFRHASRDTKLLFDLNRPLYSEGSAIAYYMLALPGVTRSFASTVKTYIASLESLKDDTLSYMSLCLASFHAIMPWLEALLKQKNDKPRTWVIRWRIRGARKTQAGVTPLKLAILGGGDAQTIEFLLSNDFEPWDIGDHNEALEIAANTGQEAAVKLLLDLPATAFDSESKGRSLLASAYSGHKTIVKLLLDNGAHIDYTSVGKMTALARAARAGQIAVVQLLLDRGADIDARNTLHETALIMAAGRGHSAVVELLLARGADSGASDYYGDTALTKAAGGGHFDTAKILLRNGAPVDSQGAEVLTPLIKAAHSGHLDMVELLLDCGAEKETIRGGHGTPLIEAAAEGHVQVMDLLISRGSDIEAQHRLNGTALGSAAYFGELAAMQLLIDRGVEVNMKNAVGKTALICAAMQKQPAAVDLLLQNKAEVDAVDEGGCTALLEAAKNGDLDIVHALLSKGSDPNRRSNSGSIAIIEALMVAGASGLEVGSQLVQRKTAAVCLLDHGADVNLHGSFCHRGLEVLDAPPLIHVASNGWDWAVQLLLERVADCNLRAVAIQSEPEPEPEFEIQPQHVSKPKQKRWKSSSLWKHRKRQVSIQIQEIGLLPTVQRESAVNCTEAGSAIVYASRGGHTSTIRLLLSYGADTSITDNKGQTALAWACKEGFTEIEELVLEHEASRAALSKGPC</sequence>
<dbReference type="InterPro" id="IPR002110">
    <property type="entry name" value="Ankyrin_rpt"/>
</dbReference>
<keyword evidence="2 3" id="KW-0040">ANK repeat</keyword>
<dbReference type="InterPro" id="IPR036770">
    <property type="entry name" value="Ankyrin_rpt-contain_sf"/>
</dbReference>
<dbReference type="EMBL" id="JAAOAO010000324">
    <property type="protein sequence ID" value="KAF5547659.1"/>
    <property type="molecule type" value="Genomic_DNA"/>
</dbReference>
<reference evidence="6 7" key="1">
    <citation type="submission" date="2020-05" db="EMBL/GenBank/DDBJ databases">
        <title>Identification and distribution of gene clusters putatively required for synthesis of sphingolipid metabolism inhibitors in phylogenetically diverse species of the filamentous fungus Fusarium.</title>
        <authorList>
            <person name="Kim H.-S."/>
            <person name="Busman M."/>
            <person name="Brown D.W."/>
            <person name="Divon H."/>
            <person name="Uhlig S."/>
            <person name="Proctor R.H."/>
        </authorList>
    </citation>
    <scope>NUCLEOTIDE SEQUENCE [LARGE SCALE GENOMIC DNA]</scope>
    <source>
        <strain evidence="6 7">NRRL 25196</strain>
    </source>
</reference>
<dbReference type="SUPFAM" id="SSF52540">
    <property type="entry name" value="P-loop containing nucleoside triphosphate hydrolases"/>
    <property type="match status" value="1"/>
</dbReference>
<comment type="caution">
    <text evidence="6">The sequence shown here is derived from an EMBL/GenBank/DDBJ whole genome shotgun (WGS) entry which is preliminary data.</text>
</comment>
<protein>
    <submittedName>
        <fullName evidence="6">NACHT ankyrin domain-containing protein</fullName>
    </submittedName>
</protein>
<feature type="repeat" description="ANK" evidence="3">
    <location>
        <begin position="766"/>
        <end position="798"/>
    </location>
</feature>
<dbReference type="InterPro" id="IPR056884">
    <property type="entry name" value="NPHP3-like_N"/>
</dbReference>
<evidence type="ECO:0000259" key="4">
    <source>
        <dbReference type="Pfam" id="PF22939"/>
    </source>
</evidence>
<feature type="domain" description="Nephrocystin 3-like N-terminal" evidence="5">
    <location>
        <begin position="78"/>
        <end position="243"/>
    </location>
</feature>
<evidence type="ECO:0000313" key="7">
    <source>
        <dbReference type="Proteomes" id="UP000574317"/>
    </source>
</evidence>
<dbReference type="SUPFAM" id="SSF48403">
    <property type="entry name" value="Ankyrin repeat"/>
    <property type="match status" value="2"/>
</dbReference>
<evidence type="ECO:0000313" key="6">
    <source>
        <dbReference type="EMBL" id="KAF5547659.1"/>
    </source>
</evidence>
<dbReference type="Pfam" id="PF22939">
    <property type="entry name" value="WHD_GPIID"/>
    <property type="match status" value="1"/>
</dbReference>
<dbReference type="SMART" id="SM00248">
    <property type="entry name" value="ANK"/>
    <property type="match status" value="14"/>
</dbReference>
<keyword evidence="7" id="KW-1185">Reference proteome</keyword>
<evidence type="ECO:0000256" key="2">
    <source>
        <dbReference type="ARBA" id="ARBA00023043"/>
    </source>
</evidence>
<dbReference type="PANTHER" id="PTHR24198">
    <property type="entry name" value="ANKYRIN REPEAT AND PROTEIN KINASE DOMAIN-CONTAINING PROTEIN"/>
    <property type="match status" value="1"/>
</dbReference>
<dbReference type="Pfam" id="PF12796">
    <property type="entry name" value="Ank_2"/>
    <property type="match status" value="4"/>
</dbReference>
<dbReference type="PANTHER" id="PTHR24198:SF165">
    <property type="entry name" value="ANKYRIN REPEAT-CONTAINING PROTEIN-RELATED"/>
    <property type="match status" value="1"/>
</dbReference>
<dbReference type="Gene3D" id="3.40.50.300">
    <property type="entry name" value="P-loop containing nucleotide triphosphate hydrolases"/>
    <property type="match status" value="1"/>
</dbReference>
<dbReference type="PROSITE" id="PS50297">
    <property type="entry name" value="ANK_REP_REGION"/>
    <property type="match status" value="7"/>
</dbReference>
<feature type="repeat" description="ANK" evidence="3">
    <location>
        <begin position="733"/>
        <end position="765"/>
    </location>
</feature>
<dbReference type="Gene3D" id="1.25.40.20">
    <property type="entry name" value="Ankyrin repeat-containing domain"/>
    <property type="match status" value="4"/>
</dbReference>
<feature type="repeat" description="ANK" evidence="3">
    <location>
        <begin position="700"/>
        <end position="732"/>
    </location>
</feature>
<evidence type="ECO:0000256" key="3">
    <source>
        <dbReference type="PROSITE-ProRule" id="PRU00023"/>
    </source>
</evidence>
<feature type="repeat" description="ANK" evidence="3">
    <location>
        <begin position="865"/>
        <end position="897"/>
    </location>
</feature>
<dbReference type="Pfam" id="PF24883">
    <property type="entry name" value="NPHP3_N"/>
    <property type="match status" value="1"/>
</dbReference>
<proteinExistence type="predicted"/>
<feature type="repeat" description="ANK" evidence="3">
    <location>
        <begin position="931"/>
        <end position="963"/>
    </location>
</feature>
<evidence type="ECO:0000259" key="5">
    <source>
        <dbReference type="Pfam" id="PF24883"/>
    </source>
</evidence>
<feature type="domain" description="GPI inositol-deacylase winged helix" evidence="4">
    <location>
        <begin position="372"/>
        <end position="438"/>
    </location>
</feature>
<feature type="repeat" description="ANK" evidence="3">
    <location>
        <begin position="832"/>
        <end position="864"/>
    </location>
</feature>
<feature type="repeat" description="ANK" evidence="3">
    <location>
        <begin position="898"/>
        <end position="930"/>
    </location>
</feature>
<dbReference type="PROSITE" id="PS50088">
    <property type="entry name" value="ANK_REPEAT"/>
    <property type="match status" value="9"/>
</dbReference>
<organism evidence="6 7">
    <name type="scientific">Fusarium napiforme</name>
    <dbReference type="NCBI Taxonomy" id="42672"/>
    <lineage>
        <taxon>Eukaryota</taxon>
        <taxon>Fungi</taxon>
        <taxon>Dikarya</taxon>
        <taxon>Ascomycota</taxon>
        <taxon>Pezizomycotina</taxon>
        <taxon>Sordariomycetes</taxon>
        <taxon>Hypocreomycetidae</taxon>
        <taxon>Hypocreales</taxon>
        <taxon>Nectriaceae</taxon>
        <taxon>Fusarium</taxon>
        <taxon>Fusarium fujikuroi species complex</taxon>
    </lineage>
</organism>
<evidence type="ECO:0000256" key="1">
    <source>
        <dbReference type="ARBA" id="ARBA00022737"/>
    </source>
</evidence>
<keyword evidence="1" id="KW-0677">Repeat</keyword>
<gene>
    <name evidence="6" type="ORF">FNAPI_8490</name>
</gene>
<name>A0A8H5N0C0_9HYPO</name>
<dbReference type="Proteomes" id="UP000574317">
    <property type="component" value="Unassembled WGS sequence"/>
</dbReference>